<organism evidence="4 5">
    <name type="scientific">Clupea harengus</name>
    <name type="common">Atlantic herring</name>
    <dbReference type="NCBI Taxonomy" id="7950"/>
    <lineage>
        <taxon>Eukaryota</taxon>
        <taxon>Metazoa</taxon>
        <taxon>Chordata</taxon>
        <taxon>Craniata</taxon>
        <taxon>Vertebrata</taxon>
        <taxon>Euteleostomi</taxon>
        <taxon>Actinopterygii</taxon>
        <taxon>Neopterygii</taxon>
        <taxon>Teleostei</taxon>
        <taxon>Clupei</taxon>
        <taxon>Clupeiformes</taxon>
        <taxon>Clupeoidei</taxon>
        <taxon>Clupeidae</taxon>
        <taxon>Clupea</taxon>
    </lineage>
</organism>
<dbReference type="CTD" id="79148"/>
<dbReference type="GeneID" id="105905003"/>
<name>A0A6P8FZ76_CLUHA</name>
<dbReference type="GO" id="GO:0004222">
    <property type="term" value="F:metalloendopeptidase activity"/>
    <property type="evidence" value="ECO:0007669"/>
    <property type="project" value="TreeGrafter"/>
</dbReference>
<accession>A0A6P8FZ76</accession>
<dbReference type="InterPro" id="IPR002477">
    <property type="entry name" value="Peptidoglycan-bd-like"/>
</dbReference>
<feature type="chain" id="PRO_5035315428" evidence="2">
    <location>
        <begin position="27"/>
        <end position="175"/>
    </location>
</feature>
<evidence type="ECO:0000259" key="3">
    <source>
        <dbReference type="Pfam" id="PF01471"/>
    </source>
</evidence>
<sequence>MIAVSSPYSVALRLYIQALLCVACRSSPVSTERQAGQADAQGFLEKYGYLHQEEHRHNAAELQSAVQEFQWLAHLPVTGHLDSVTLGKMAAPRCGVKDGGSHRAWGKRVNAVFTGGSSASGGQRPRKKRYTQTGQWACVKTVPDSFVVRVIPCGWYDHRMLSLSVFLLMKLGLND</sequence>
<evidence type="ECO:0000256" key="2">
    <source>
        <dbReference type="SAM" id="SignalP"/>
    </source>
</evidence>
<proteinExistence type="predicted"/>
<dbReference type="GO" id="GO:0030198">
    <property type="term" value="P:extracellular matrix organization"/>
    <property type="evidence" value="ECO:0007669"/>
    <property type="project" value="TreeGrafter"/>
</dbReference>
<evidence type="ECO:0000313" key="5">
    <source>
        <dbReference type="RefSeq" id="XP_031428781.2"/>
    </source>
</evidence>
<dbReference type="OrthoDB" id="406838at2759"/>
<evidence type="ECO:0000313" key="4">
    <source>
        <dbReference type="Proteomes" id="UP000515152"/>
    </source>
</evidence>
<dbReference type="PANTHER" id="PTHR10201">
    <property type="entry name" value="MATRIX METALLOPROTEINASE"/>
    <property type="match status" value="1"/>
</dbReference>
<feature type="domain" description="Peptidoglycan binding-like" evidence="3">
    <location>
        <begin position="39"/>
        <end position="89"/>
    </location>
</feature>
<dbReference type="PANTHER" id="PTHR10201:SF298">
    <property type="entry name" value="MATRIX METALLOPROTEINASE-28"/>
    <property type="match status" value="1"/>
</dbReference>
<dbReference type="GO" id="GO:0030574">
    <property type="term" value="P:collagen catabolic process"/>
    <property type="evidence" value="ECO:0007669"/>
    <property type="project" value="TreeGrafter"/>
</dbReference>
<dbReference type="Proteomes" id="UP000515152">
    <property type="component" value="Chromosome 9"/>
</dbReference>
<dbReference type="Pfam" id="PF01471">
    <property type="entry name" value="PG_binding_1"/>
    <property type="match status" value="1"/>
</dbReference>
<dbReference type="KEGG" id="char:105905003"/>
<dbReference type="GO" id="GO:0005615">
    <property type="term" value="C:extracellular space"/>
    <property type="evidence" value="ECO:0007669"/>
    <property type="project" value="TreeGrafter"/>
</dbReference>
<gene>
    <name evidence="5" type="primary">mmp28</name>
</gene>
<keyword evidence="1 5" id="KW-0482">Metalloprotease</keyword>
<reference evidence="5" key="1">
    <citation type="submission" date="2025-08" db="UniProtKB">
        <authorList>
            <consortium name="RefSeq"/>
        </authorList>
    </citation>
    <scope>IDENTIFICATION</scope>
</reference>
<keyword evidence="4" id="KW-1185">Reference proteome</keyword>
<evidence type="ECO:0000256" key="1">
    <source>
        <dbReference type="ARBA" id="ARBA00023049"/>
    </source>
</evidence>
<feature type="signal peptide" evidence="2">
    <location>
        <begin position="1"/>
        <end position="26"/>
    </location>
</feature>
<dbReference type="AlphaFoldDB" id="A0A6P8FZ76"/>
<keyword evidence="2" id="KW-0732">Signal</keyword>
<keyword evidence="1 5" id="KW-0645">Protease</keyword>
<protein>
    <submittedName>
        <fullName evidence="5">Matrix metalloproteinase-28</fullName>
    </submittedName>
</protein>
<keyword evidence="1 5" id="KW-0378">Hydrolase</keyword>
<dbReference type="RefSeq" id="XP_031428781.2">
    <property type="nucleotide sequence ID" value="XM_031572921.2"/>
</dbReference>